<feature type="domain" description="RsdA/BaiN/AoA(So)-like insert" evidence="5">
    <location>
        <begin position="192"/>
        <end position="352"/>
    </location>
</feature>
<dbReference type="SUPFAM" id="SSF51905">
    <property type="entry name" value="FAD/NAD(P)-binding domain"/>
    <property type="match status" value="1"/>
</dbReference>
<dbReference type="PANTHER" id="PTHR42887:SF2">
    <property type="entry name" value="OS12G0638800 PROTEIN"/>
    <property type="match status" value="1"/>
</dbReference>
<accession>A0A6N8HWE7</accession>
<evidence type="ECO:0000259" key="5">
    <source>
        <dbReference type="Pfam" id="PF22780"/>
    </source>
</evidence>
<proteinExistence type="predicted"/>
<dbReference type="InterPro" id="IPR057661">
    <property type="entry name" value="RsdA/BaiN/AoA(So)_Rossmann"/>
</dbReference>
<dbReference type="Pfam" id="PF03486">
    <property type="entry name" value="HI0933_like"/>
    <property type="match status" value="1"/>
</dbReference>
<dbReference type="InterPro" id="IPR004792">
    <property type="entry name" value="BaiN-like"/>
</dbReference>
<protein>
    <recommendedName>
        <fullName evidence="8">Aminoacetone oxidase family FAD-binding enzyme</fullName>
    </recommendedName>
</protein>
<dbReference type="PRINTS" id="PR00368">
    <property type="entry name" value="FADPNR"/>
</dbReference>
<dbReference type="Proteomes" id="UP000469440">
    <property type="component" value="Unassembled WGS sequence"/>
</dbReference>
<dbReference type="Gene3D" id="3.50.50.60">
    <property type="entry name" value="FAD/NAD(P)-binding domain"/>
    <property type="match status" value="1"/>
</dbReference>
<comment type="caution">
    <text evidence="6">The sequence shown here is derived from an EMBL/GenBank/DDBJ whole genome shotgun (WGS) entry which is preliminary data.</text>
</comment>
<evidence type="ECO:0000256" key="2">
    <source>
        <dbReference type="ARBA" id="ARBA00022630"/>
    </source>
</evidence>
<dbReference type="Gene3D" id="2.40.30.10">
    <property type="entry name" value="Translation factors"/>
    <property type="match status" value="1"/>
</dbReference>
<evidence type="ECO:0000313" key="7">
    <source>
        <dbReference type="Proteomes" id="UP000469440"/>
    </source>
</evidence>
<name>A0A6N8HWE7_9FIRM</name>
<evidence type="ECO:0000313" key="6">
    <source>
        <dbReference type="EMBL" id="MVB10116.1"/>
    </source>
</evidence>
<dbReference type="InterPro" id="IPR023166">
    <property type="entry name" value="BaiN-like_dom_sf"/>
</dbReference>
<evidence type="ECO:0008006" key="8">
    <source>
        <dbReference type="Google" id="ProtNLM"/>
    </source>
</evidence>
<keyword evidence="2" id="KW-0285">Flavoprotein</keyword>
<dbReference type="SUPFAM" id="SSF160996">
    <property type="entry name" value="HI0933 insert domain-like"/>
    <property type="match status" value="1"/>
</dbReference>
<dbReference type="InterPro" id="IPR055178">
    <property type="entry name" value="RsdA/BaiN/AoA(So)-like_dom"/>
</dbReference>
<evidence type="ECO:0000256" key="1">
    <source>
        <dbReference type="ARBA" id="ARBA00001974"/>
    </source>
</evidence>
<evidence type="ECO:0000256" key="3">
    <source>
        <dbReference type="ARBA" id="ARBA00022827"/>
    </source>
</evidence>
<keyword evidence="3" id="KW-0274">FAD</keyword>
<gene>
    <name evidence="6" type="ORF">CAFE_07910</name>
</gene>
<evidence type="ECO:0000259" key="4">
    <source>
        <dbReference type="Pfam" id="PF03486"/>
    </source>
</evidence>
<dbReference type="PRINTS" id="PR00411">
    <property type="entry name" value="PNDRDTASEI"/>
</dbReference>
<organism evidence="6 7">
    <name type="scientific">Caproicibacter fermentans</name>
    <dbReference type="NCBI Taxonomy" id="2576756"/>
    <lineage>
        <taxon>Bacteria</taxon>
        <taxon>Bacillati</taxon>
        <taxon>Bacillota</taxon>
        <taxon>Clostridia</taxon>
        <taxon>Eubacteriales</taxon>
        <taxon>Acutalibacteraceae</taxon>
        <taxon>Caproicibacter</taxon>
    </lineage>
</organism>
<dbReference type="Pfam" id="PF22780">
    <property type="entry name" value="HI0933_like_1st"/>
    <property type="match status" value="1"/>
</dbReference>
<sequence length="413" mass="43274">MQKADLAVVGGGASGMAAALAAARAGGRGTSVAVLEKNDRVGKKLLLTGNGRCNLTNRCAGESSHYHGDAAAHRILKDFSPEQALLLFQKLGLLCRELDGGRIYPYSLQAASVLNVLRRNLDRCGVETVCGFDVKSVRKSGGGFLVSSPQGEFFARRVILAAGGAACPRSGSDGGGAVLVKTLGHTVGPLFPSLVQIKTDPARVRPLKGVRCPAAVSFRAEGKILRASVGEVQFTEDALSGICIFELSRCVGEVRNPKNAEILLDLFPEHSPEKLKELLRTASVGAGDWTVSQLLEGFLPKALTIELSKYALGGASTPTGRLSDETLDRLVSAAKGYAFPVRGTLSWDHAQVTAGGVPLSELTERLESKKCGGLYLCGELLDVDGDCGGYNLHWAWASGVTAGRAAAESLKGG</sequence>
<dbReference type="PANTHER" id="PTHR42887">
    <property type="entry name" value="OS12G0638800 PROTEIN"/>
    <property type="match status" value="1"/>
</dbReference>
<keyword evidence="7" id="KW-1185">Reference proteome</keyword>
<dbReference type="NCBIfam" id="TIGR00275">
    <property type="entry name" value="aminoacetone oxidase family FAD-binding enzyme"/>
    <property type="match status" value="1"/>
</dbReference>
<dbReference type="OrthoDB" id="9773233at2"/>
<feature type="domain" description="RsdA/BaiN/AoA(So)-like Rossmann fold-like" evidence="4">
    <location>
        <begin position="5"/>
        <end position="404"/>
    </location>
</feature>
<dbReference type="InterPro" id="IPR036188">
    <property type="entry name" value="FAD/NAD-bd_sf"/>
</dbReference>
<reference evidence="6 7" key="1">
    <citation type="submission" date="2019-09" db="EMBL/GenBank/DDBJ databases">
        <title>Genome sequence of Clostridium sp. EA1.</title>
        <authorList>
            <person name="Poehlein A."/>
            <person name="Bengelsdorf F.R."/>
            <person name="Daniel R."/>
        </authorList>
    </citation>
    <scope>NUCLEOTIDE SEQUENCE [LARGE SCALE GENOMIC DNA]</scope>
    <source>
        <strain evidence="6 7">EA1</strain>
    </source>
</reference>
<dbReference type="Gene3D" id="1.10.8.260">
    <property type="entry name" value="HI0933 insert domain-like"/>
    <property type="match status" value="1"/>
</dbReference>
<comment type="cofactor">
    <cofactor evidence="1">
        <name>FAD</name>
        <dbReference type="ChEBI" id="CHEBI:57692"/>
    </cofactor>
</comment>
<dbReference type="EMBL" id="VWXL01000019">
    <property type="protein sequence ID" value="MVB10116.1"/>
    <property type="molecule type" value="Genomic_DNA"/>
</dbReference>
<dbReference type="RefSeq" id="WP_156989857.1">
    <property type="nucleotide sequence ID" value="NZ_VWXL01000019.1"/>
</dbReference>
<dbReference type="AlphaFoldDB" id="A0A6N8HWE7"/>